<sequence>MSPLSQGAVSGLKRICIMFDRTKKIDVVQAVEHFREFTGMRFEPPKLDLKYRSEDPPRVPEPTAPSFALSEDGRSWSYSDIEDWMMP</sequence>
<keyword evidence="3" id="KW-1185">Reference proteome</keyword>
<feature type="region of interest" description="Disordered" evidence="1">
    <location>
        <begin position="48"/>
        <end position="71"/>
    </location>
</feature>
<accession>A0A067TVR4</accession>
<feature type="compositionally biased region" description="Basic and acidic residues" evidence="1">
    <location>
        <begin position="48"/>
        <end position="58"/>
    </location>
</feature>
<dbReference type="Proteomes" id="UP000027222">
    <property type="component" value="Unassembled WGS sequence"/>
</dbReference>
<gene>
    <name evidence="2" type="ORF">GALMADRAFT_263503</name>
</gene>
<dbReference type="AlphaFoldDB" id="A0A067TVR4"/>
<dbReference type="EMBL" id="KL142369">
    <property type="protein sequence ID" value="KDR83083.1"/>
    <property type="molecule type" value="Genomic_DNA"/>
</dbReference>
<evidence type="ECO:0000313" key="2">
    <source>
        <dbReference type="EMBL" id="KDR83083.1"/>
    </source>
</evidence>
<dbReference type="HOGENOM" id="CLU_2483526_0_0_1"/>
<evidence type="ECO:0000256" key="1">
    <source>
        <dbReference type="SAM" id="MobiDB-lite"/>
    </source>
</evidence>
<proteinExistence type="predicted"/>
<name>A0A067TVR4_GALM3</name>
<reference evidence="3" key="1">
    <citation type="journal article" date="2014" name="Proc. Natl. Acad. Sci. U.S.A.">
        <title>Extensive sampling of basidiomycete genomes demonstrates inadequacy of the white-rot/brown-rot paradigm for wood decay fungi.</title>
        <authorList>
            <person name="Riley R."/>
            <person name="Salamov A.A."/>
            <person name="Brown D.W."/>
            <person name="Nagy L.G."/>
            <person name="Floudas D."/>
            <person name="Held B.W."/>
            <person name="Levasseur A."/>
            <person name="Lombard V."/>
            <person name="Morin E."/>
            <person name="Otillar R."/>
            <person name="Lindquist E.A."/>
            <person name="Sun H."/>
            <person name="LaButti K.M."/>
            <person name="Schmutz J."/>
            <person name="Jabbour D."/>
            <person name="Luo H."/>
            <person name="Baker S.E."/>
            <person name="Pisabarro A.G."/>
            <person name="Walton J.D."/>
            <person name="Blanchette R.A."/>
            <person name="Henrissat B."/>
            <person name="Martin F."/>
            <person name="Cullen D."/>
            <person name="Hibbett D.S."/>
            <person name="Grigoriev I.V."/>
        </authorList>
    </citation>
    <scope>NUCLEOTIDE SEQUENCE [LARGE SCALE GENOMIC DNA]</scope>
    <source>
        <strain evidence="3">CBS 339.88</strain>
    </source>
</reference>
<evidence type="ECO:0000313" key="3">
    <source>
        <dbReference type="Proteomes" id="UP000027222"/>
    </source>
</evidence>
<organism evidence="2 3">
    <name type="scientific">Galerina marginata (strain CBS 339.88)</name>
    <dbReference type="NCBI Taxonomy" id="685588"/>
    <lineage>
        <taxon>Eukaryota</taxon>
        <taxon>Fungi</taxon>
        <taxon>Dikarya</taxon>
        <taxon>Basidiomycota</taxon>
        <taxon>Agaricomycotina</taxon>
        <taxon>Agaricomycetes</taxon>
        <taxon>Agaricomycetidae</taxon>
        <taxon>Agaricales</taxon>
        <taxon>Agaricineae</taxon>
        <taxon>Strophariaceae</taxon>
        <taxon>Galerina</taxon>
    </lineage>
</organism>
<protein>
    <submittedName>
        <fullName evidence="2">Uncharacterized protein</fullName>
    </submittedName>
</protein>